<reference evidence="3" key="1">
    <citation type="submission" date="2021-01" db="EMBL/GenBank/DDBJ databases">
        <authorList>
            <person name="Corre E."/>
            <person name="Pelletier E."/>
            <person name="Niang G."/>
            <person name="Scheremetjew M."/>
            <person name="Finn R."/>
            <person name="Kale V."/>
            <person name="Holt S."/>
            <person name="Cochrane G."/>
            <person name="Meng A."/>
            <person name="Brown T."/>
            <person name="Cohen L."/>
        </authorList>
    </citation>
    <scope>NUCLEOTIDE SEQUENCE</scope>
    <source>
        <strain evidence="3">CCMP1381</strain>
    </source>
</reference>
<feature type="signal peptide" evidence="2">
    <location>
        <begin position="1"/>
        <end position="16"/>
    </location>
</feature>
<organism evidence="3">
    <name type="scientific">Octactis speculum</name>
    <dbReference type="NCBI Taxonomy" id="3111310"/>
    <lineage>
        <taxon>Eukaryota</taxon>
        <taxon>Sar</taxon>
        <taxon>Stramenopiles</taxon>
        <taxon>Ochrophyta</taxon>
        <taxon>Dictyochophyceae</taxon>
        <taxon>Dictyochales</taxon>
        <taxon>Dictyochaceae</taxon>
        <taxon>Octactis</taxon>
    </lineage>
</organism>
<evidence type="ECO:0000256" key="1">
    <source>
        <dbReference type="SAM" id="MobiDB-lite"/>
    </source>
</evidence>
<gene>
    <name evidence="3" type="ORF">DSPE1174_LOCUS8476</name>
</gene>
<protein>
    <submittedName>
        <fullName evidence="3">Uncharacterized protein</fullName>
    </submittedName>
</protein>
<accession>A0A7S2BLZ7</accession>
<feature type="region of interest" description="Disordered" evidence="1">
    <location>
        <begin position="36"/>
        <end position="74"/>
    </location>
</feature>
<proteinExistence type="predicted"/>
<dbReference type="AlphaFoldDB" id="A0A7S2BLZ7"/>
<sequence>MKCLFVLTNLYAFGNAWVPTQRQCFVAPFLQQPRLTSPSNRGAMKMSHTPIETNPISDHSNMESETSDTPSKSAPPISFEAALGQRLQSAWRAGLEGSEQTVLDILDLDDGSVEWRGATGETSKGAAAVAARLAEMGQFYGDPCFTITAIAPEKGSASGSGLWRVEWQFSGTWPFPWRPRIRLSGRSSVVTSRGATSSSSSVDLLRVRRIDDEWLAPSSLPDLVLSQLNPRLFDALNIFNTPHAEFVEGKVEERCQGYQIRWVPKHLVLKIRTEIDPGNEEMNQGFFLPNFAFTGPIKQRGKFIAEDLVATSPLSVSIEAVDSAVFDGKKIKQATWTIPVPSEHGLDMTNLPPVPPLDEREEGELIGPCAPTAYAAFELVPARRIAVVPFGMGDTVSQEASDVRRKLLNALERDGRRFRLSASSNKPLFTLHENTVKLCWTRGGAHGMAVYSPRPSYLRPHEISAEILP</sequence>
<evidence type="ECO:0000313" key="3">
    <source>
        <dbReference type="EMBL" id="CAD9400511.1"/>
    </source>
</evidence>
<feature type="compositionally biased region" description="Polar residues" evidence="1">
    <location>
        <begin position="50"/>
        <end position="72"/>
    </location>
</feature>
<keyword evidence="2" id="KW-0732">Signal</keyword>
<feature type="chain" id="PRO_5030776604" evidence="2">
    <location>
        <begin position="17"/>
        <end position="469"/>
    </location>
</feature>
<evidence type="ECO:0000256" key="2">
    <source>
        <dbReference type="SAM" id="SignalP"/>
    </source>
</evidence>
<dbReference type="EMBL" id="HBGS01016182">
    <property type="protein sequence ID" value="CAD9400511.1"/>
    <property type="molecule type" value="Transcribed_RNA"/>
</dbReference>
<name>A0A7S2BLZ7_9STRA</name>